<dbReference type="Proteomes" id="UP000790377">
    <property type="component" value="Unassembled WGS sequence"/>
</dbReference>
<proteinExistence type="predicted"/>
<organism evidence="1 2">
    <name type="scientific">Hygrophoropsis aurantiaca</name>
    <dbReference type="NCBI Taxonomy" id="72124"/>
    <lineage>
        <taxon>Eukaryota</taxon>
        <taxon>Fungi</taxon>
        <taxon>Dikarya</taxon>
        <taxon>Basidiomycota</taxon>
        <taxon>Agaricomycotina</taxon>
        <taxon>Agaricomycetes</taxon>
        <taxon>Agaricomycetidae</taxon>
        <taxon>Boletales</taxon>
        <taxon>Coniophorineae</taxon>
        <taxon>Hygrophoropsidaceae</taxon>
        <taxon>Hygrophoropsis</taxon>
    </lineage>
</organism>
<accession>A0ACB7ZQL6</accession>
<reference evidence="1" key="1">
    <citation type="journal article" date="2021" name="New Phytol.">
        <title>Evolutionary innovations through gain and loss of genes in the ectomycorrhizal Boletales.</title>
        <authorList>
            <person name="Wu G."/>
            <person name="Miyauchi S."/>
            <person name="Morin E."/>
            <person name="Kuo A."/>
            <person name="Drula E."/>
            <person name="Varga T."/>
            <person name="Kohler A."/>
            <person name="Feng B."/>
            <person name="Cao Y."/>
            <person name="Lipzen A."/>
            <person name="Daum C."/>
            <person name="Hundley H."/>
            <person name="Pangilinan J."/>
            <person name="Johnson J."/>
            <person name="Barry K."/>
            <person name="LaButti K."/>
            <person name="Ng V."/>
            <person name="Ahrendt S."/>
            <person name="Min B."/>
            <person name="Choi I.G."/>
            <person name="Park H."/>
            <person name="Plett J.M."/>
            <person name="Magnuson J."/>
            <person name="Spatafora J.W."/>
            <person name="Nagy L.G."/>
            <person name="Henrissat B."/>
            <person name="Grigoriev I.V."/>
            <person name="Yang Z.L."/>
            <person name="Xu J."/>
            <person name="Martin F.M."/>
        </authorList>
    </citation>
    <scope>NUCLEOTIDE SEQUENCE</scope>
    <source>
        <strain evidence="1">ATCC 28755</strain>
    </source>
</reference>
<gene>
    <name evidence="1" type="ORF">BJ138DRAFT_1020612</name>
</gene>
<dbReference type="EMBL" id="MU268970">
    <property type="protein sequence ID" value="KAH7903441.1"/>
    <property type="molecule type" value="Genomic_DNA"/>
</dbReference>
<comment type="caution">
    <text evidence="1">The sequence shown here is derived from an EMBL/GenBank/DDBJ whole genome shotgun (WGS) entry which is preliminary data.</text>
</comment>
<evidence type="ECO:0000313" key="2">
    <source>
        <dbReference type="Proteomes" id="UP000790377"/>
    </source>
</evidence>
<keyword evidence="2" id="KW-1185">Reference proteome</keyword>
<protein>
    <submittedName>
        <fullName evidence="1">Uncharacterized protein</fullName>
    </submittedName>
</protein>
<name>A0ACB7ZQL6_9AGAM</name>
<evidence type="ECO:0000313" key="1">
    <source>
        <dbReference type="EMBL" id="KAH7903441.1"/>
    </source>
</evidence>
<sequence>MFRGIVVREHLAYVEWFSPFPHEPEMNHGMYKVSRTVQNGERQASIVPVSSIRRSIHLIPKFGPVAPREWTSSNVLEHCNTFFVNCFTDRHAYTTIF</sequence>